<reference evidence="1" key="1">
    <citation type="submission" date="2019-08" db="EMBL/GenBank/DDBJ databases">
        <title>Genome sequence of Clostridiales bacterium MT110.</title>
        <authorList>
            <person name="Cao J."/>
        </authorList>
    </citation>
    <scope>NUCLEOTIDE SEQUENCE</scope>
    <source>
        <strain evidence="1">MT110</strain>
    </source>
</reference>
<sequence length="196" mass="21907">MSNLQDTSNALYRIPTFLSYATPYNALQAAFLDGVIAQTRANLLFPRTLGRSDQYTETPLTSIRRMILSSYGLMAVAFRRSFVPEAVSRPGSPGEQTFQNFWLSSPYLQIEPSMAFQQGLPVAIFVENGVSMNGVFGGILQIGAAPLNIVTFNLNTPDDITEFFNSVFWKETFLDWVGNVRAYYSRQTEPGCRNCV</sequence>
<keyword evidence="2" id="KW-1185">Reference proteome</keyword>
<organism evidence="1 2">
    <name type="scientific">Anoxybacterium hadale</name>
    <dbReference type="NCBI Taxonomy" id="3408580"/>
    <lineage>
        <taxon>Bacteria</taxon>
        <taxon>Bacillati</taxon>
        <taxon>Bacillota</taxon>
        <taxon>Clostridia</taxon>
        <taxon>Peptostreptococcales</taxon>
        <taxon>Anaerovoracaceae</taxon>
        <taxon>Anoxybacterium</taxon>
    </lineage>
</organism>
<gene>
    <name evidence="1" type="ORF">FRZ06_00965</name>
</gene>
<name>A0ACD1A6L4_9FIRM</name>
<proteinExistence type="predicted"/>
<accession>A0ACD1A6L4</accession>
<dbReference type="Proteomes" id="UP000594014">
    <property type="component" value="Chromosome"/>
</dbReference>
<dbReference type="EMBL" id="CP042469">
    <property type="protein sequence ID" value="QOX62020.1"/>
    <property type="molecule type" value="Genomic_DNA"/>
</dbReference>
<evidence type="ECO:0000313" key="2">
    <source>
        <dbReference type="Proteomes" id="UP000594014"/>
    </source>
</evidence>
<protein>
    <submittedName>
        <fullName evidence="1">Uncharacterized protein</fullName>
    </submittedName>
</protein>
<evidence type="ECO:0000313" key="1">
    <source>
        <dbReference type="EMBL" id="QOX62020.1"/>
    </source>
</evidence>